<organism evidence="6 7">
    <name type="scientific">Stegodyphus mimosarum</name>
    <name type="common">African social velvet spider</name>
    <dbReference type="NCBI Taxonomy" id="407821"/>
    <lineage>
        <taxon>Eukaryota</taxon>
        <taxon>Metazoa</taxon>
        <taxon>Ecdysozoa</taxon>
        <taxon>Arthropoda</taxon>
        <taxon>Chelicerata</taxon>
        <taxon>Arachnida</taxon>
        <taxon>Araneae</taxon>
        <taxon>Araneomorphae</taxon>
        <taxon>Entelegynae</taxon>
        <taxon>Eresoidea</taxon>
        <taxon>Eresidae</taxon>
        <taxon>Stegodyphus</taxon>
    </lineage>
</organism>
<dbReference type="GO" id="GO:0005886">
    <property type="term" value="C:plasma membrane"/>
    <property type="evidence" value="ECO:0007669"/>
    <property type="project" value="TreeGrafter"/>
</dbReference>
<dbReference type="PANTHER" id="PTHR12011">
    <property type="entry name" value="ADHESION G-PROTEIN COUPLED RECEPTOR"/>
    <property type="match status" value="1"/>
</dbReference>
<dbReference type="OrthoDB" id="6437426at2759"/>
<evidence type="ECO:0000313" key="6">
    <source>
        <dbReference type="EMBL" id="KFM60798.1"/>
    </source>
</evidence>
<evidence type="ECO:0000256" key="4">
    <source>
        <dbReference type="ARBA" id="ARBA00023136"/>
    </source>
</evidence>
<dbReference type="PANTHER" id="PTHR12011:SF347">
    <property type="entry name" value="FI21270P1-RELATED"/>
    <property type="match status" value="1"/>
</dbReference>
<dbReference type="GO" id="GO:0004930">
    <property type="term" value="F:G protein-coupled receptor activity"/>
    <property type="evidence" value="ECO:0007669"/>
    <property type="project" value="InterPro"/>
</dbReference>
<proteinExistence type="predicted"/>
<feature type="non-terminal residue" evidence="6">
    <location>
        <position position="141"/>
    </location>
</feature>
<dbReference type="Pfam" id="PF00002">
    <property type="entry name" value="7tm_2"/>
    <property type="match status" value="1"/>
</dbReference>
<protein>
    <submittedName>
        <fullName evidence="6">Latrophilin-3</fullName>
    </submittedName>
</protein>
<dbReference type="Proteomes" id="UP000054359">
    <property type="component" value="Unassembled WGS sequence"/>
</dbReference>
<evidence type="ECO:0000256" key="5">
    <source>
        <dbReference type="SAM" id="Phobius"/>
    </source>
</evidence>
<dbReference type="STRING" id="407821.A0A087T6Q9"/>
<gene>
    <name evidence="6" type="ORF">X975_13648</name>
</gene>
<sequence>MTSLMCLLGFTWVFGFFYVPKNPAVSAYLFVILNGLQGVFLFVTQIIFNDHVRQKLLFAYKEKVAKISTAVLSWHDVVDNAKAKGKVHPEQEQDFTDINSTTNLGCTPSAPPLDADFCRVRHTWFIQLEQPPPHPFGVNTQ</sequence>
<evidence type="ECO:0000256" key="3">
    <source>
        <dbReference type="ARBA" id="ARBA00022989"/>
    </source>
</evidence>
<feature type="transmembrane region" description="Helical" evidence="5">
    <location>
        <begin position="25"/>
        <end position="48"/>
    </location>
</feature>
<keyword evidence="2 5" id="KW-0812">Transmembrane</keyword>
<evidence type="ECO:0000256" key="1">
    <source>
        <dbReference type="ARBA" id="ARBA00004141"/>
    </source>
</evidence>
<dbReference type="InterPro" id="IPR000832">
    <property type="entry name" value="GPCR_2_secretin-like"/>
</dbReference>
<keyword evidence="4 5" id="KW-0472">Membrane</keyword>
<reference evidence="6 7" key="1">
    <citation type="submission" date="2013-11" db="EMBL/GenBank/DDBJ databases">
        <title>Genome sequencing of Stegodyphus mimosarum.</title>
        <authorList>
            <person name="Bechsgaard J."/>
        </authorList>
    </citation>
    <scope>NUCLEOTIDE SEQUENCE [LARGE SCALE GENOMIC DNA]</scope>
</reference>
<comment type="subcellular location">
    <subcellularLocation>
        <location evidence="1">Membrane</location>
        <topology evidence="1">Multi-pass membrane protein</topology>
    </subcellularLocation>
</comment>
<dbReference type="AlphaFoldDB" id="A0A087T6Q9"/>
<name>A0A087T6Q9_STEMI</name>
<evidence type="ECO:0000313" key="7">
    <source>
        <dbReference type="Proteomes" id="UP000054359"/>
    </source>
</evidence>
<keyword evidence="7" id="KW-1185">Reference proteome</keyword>
<accession>A0A087T6Q9</accession>
<dbReference type="EMBL" id="KK113689">
    <property type="protein sequence ID" value="KFM60798.1"/>
    <property type="molecule type" value="Genomic_DNA"/>
</dbReference>
<dbReference type="Gene3D" id="1.20.1070.10">
    <property type="entry name" value="Rhodopsin 7-helix transmembrane proteins"/>
    <property type="match status" value="1"/>
</dbReference>
<evidence type="ECO:0000256" key="2">
    <source>
        <dbReference type="ARBA" id="ARBA00022692"/>
    </source>
</evidence>
<keyword evidence="3 5" id="KW-1133">Transmembrane helix</keyword>